<sequence length="204" mass="22687">MQMVRQAEPCGITLCSLDQRLFTLKPQAAYVRAHHGKAQQGGPAAAAQFGHKGGARVCRVRPGLFRVFVRLALVRLALIRPRLFRRQVTRGKSGQQKGVRAKAQAALGLLQPARKALPRFDDMLRQGFLHGQSHIRKPGPPRMLMARKYLWVAGIFALCRSSVQDKNKADRYAYCTAPEIRAQRHGVQTVCTPCPAISLDRTTP</sequence>
<dbReference type="EMBL" id="FMJC01000002">
    <property type="protein sequence ID" value="SCM72766.1"/>
    <property type="molecule type" value="Genomic_DNA"/>
</dbReference>
<gene>
    <name evidence="1" type="ORF">KL86DES1_20825</name>
</gene>
<reference evidence="1" key="1">
    <citation type="submission" date="2016-08" db="EMBL/GenBank/DDBJ databases">
        <authorList>
            <person name="Seilhamer J.J."/>
        </authorList>
    </citation>
    <scope>NUCLEOTIDE SEQUENCE</scope>
    <source>
        <strain evidence="1">86-1</strain>
    </source>
</reference>
<evidence type="ECO:0000313" key="1">
    <source>
        <dbReference type="EMBL" id="SCM72766.1"/>
    </source>
</evidence>
<name>A0A212L5G8_9BACT</name>
<organism evidence="1">
    <name type="scientific">uncultured Desulfovibrio sp</name>
    <dbReference type="NCBI Taxonomy" id="167968"/>
    <lineage>
        <taxon>Bacteria</taxon>
        <taxon>Pseudomonadati</taxon>
        <taxon>Thermodesulfobacteriota</taxon>
        <taxon>Desulfovibrionia</taxon>
        <taxon>Desulfovibrionales</taxon>
        <taxon>Desulfovibrionaceae</taxon>
        <taxon>Desulfovibrio</taxon>
        <taxon>environmental samples</taxon>
    </lineage>
</organism>
<accession>A0A212L5G8</accession>
<proteinExistence type="predicted"/>
<dbReference type="AlphaFoldDB" id="A0A212L5G8"/>
<protein>
    <submittedName>
        <fullName evidence="1">Uncharacterized protein</fullName>
    </submittedName>
</protein>